<sequence>VFKVRHSLHWSPRRAPVFYLIYAGLLVVSAIVVLIPNAPLGLITTGVQALAGILLPSATVFLVLLCNDKDVLGPWINTPIRNVVAGAIVWILILMSLALTAATMFPKISGSELTSGLLIGAGVGALAGLAGFVSSKLPSRKKEIAMGEADHPVEHFDKDTWRTPPLDTLPKAKIHITSRVGLTVLRLYLVMAVVLVVIKVAQLAGH</sequence>
<proteinExistence type="predicted"/>
<feature type="transmembrane region" description="Helical" evidence="5">
    <location>
        <begin position="79"/>
        <end position="101"/>
    </location>
</feature>
<dbReference type="AlphaFoldDB" id="T0Z7B7"/>
<protein>
    <submittedName>
        <fullName evidence="6">Manganese transporter NRAMP</fullName>
    </submittedName>
</protein>
<feature type="transmembrane region" description="Helical" evidence="5">
    <location>
        <begin position="180"/>
        <end position="201"/>
    </location>
</feature>
<name>T0Z7B7_9ZZZZ</name>
<accession>T0Z7B7</accession>
<dbReference type="GO" id="GO:0016020">
    <property type="term" value="C:membrane"/>
    <property type="evidence" value="ECO:0007669"/>
    <property type="project" value="UniProtKB-SubCell"/>
</dbReference>
<gene>
    <name evidence="6" type="ORF">B1A_16630</name>
</gene>
<evidence type="ECO:0000256" key="1">
    <source>
        <dbReference type="ARBA" id="ARBA00004141"/>
    </source>
</evidence>
<dbReference type="GO" id="GO:0046873">
    <property type="term" value="F:metal ion transmembrane transporter activity"/>
    <property type="evidence" value="ECO:0007669"/>
    <property type="project" value="InterPro"/>
</dbReference>
<reference evidence="6" key="2">
    <citation type="journal article" date="2014" name="ISME J.">
        <title>Microbial stratification in low pH oxic and suboxic macroscopic growths along an acid mine drainage.</title>
        <authorList>
            <person name="Mendez-Garcia C."/>
            <person name="Mesa V."/>
            <person name="Sprenger R.R."/>
            <person name="Richter M."/>
            <person name="Diez M.S."/>
            <person name="Solano J."/>
            <person name="Bargiela R."/>
            <person name="Golyshina O.V."/>
            <person name="Manteca A."/>
            <person name="Ramos J.L."/>
            <person name="Gallego J.R."/>
            <person name="Llorente I."/>
            <person name="Martins Dos Santos V.A."/>
            <person name="Jensen O.N."/>
            <person name="Pelaez A.I."/>
            <person name="Sanchez J."/>
            <person name="Ferrer M."/>
        </authorList>
    </citation>
    <scope>NUCLEOTIDE SEQUENCE</scope>
</reference>
<dbReference type="Pfam" id="PF01566">
    <property type="entry name" value="Nramp"/>
    <property type="match status" value="1"/>
</dbReference>
<keyword evidence="3 5" id="KW-1133">Transmembrane helix</keyword>
<comment type="caution">
    <text evidence="6">The sequence shown here is derived from an EMBL/GenBank/DDBJ whole genome shotgun (WGS) entry which is preliminary data.</text>
</comment>
<dbReference type="EMBL" id="AUZX01012217">
    <property type="protein sequence ID" value="EQD40022.1"/>
    <property type="molecule type" value="Genomic_DNA"/>
</dbReference>
<evidence type="ECO:0000256" key="3">
    <source>
        <dbReference type="ARBA" id="ARBA00022989"/>
    </source>
</evidence>
<feature type="transmembrane region" description="Helical" evidence="5">
    <location>
        <begin position="113"/>
        <end position="133"/>
    </location>
</feature>
<feature type="transmembrane region" description="Helical" evidence="5">
    <location>
        <begin position="17"/>
        <end position="35"/>
    </location>
</feature>
<comment type="subcellular location">
    <subcellularLocation>
        <location evidence="1">Membrane</location>
        <topology evidence="1">Multi-pass membrane protein</topology>
    </subcellularLocation>
</comment>
<dbReference type="InterPro" id="IPR001046">
    <property type="entry name" value="NRAMP_fam"/>
</dbReference>
<evidence type="ECO:0000256" key="5">
    <source>
        <dbReference type="SAM" id="Phobius"/>
    </source>
</evidence>
<keyword evidence="2 5" id="KW-0812">Transmembrane</keyword>
<keyword evidence="4 5" id="KW-0472">Membrane</keyword>
<evidence type="ECO:0000256" key="4">
    <source>
        <dbReference type="ARBA" id="ARBA00023136"/>
    </source>
</evidence>
<feature type="transmembrane region" description="Helical" evidence="5">
    <location>
        <begin position="47"/>
        <end position="67"/>
    </location>
</feature>
<feature type="non-terminal residue" evidence="6">
    <location>
        <position position="1"/>
    </location>
</feature>
<evidence type="ECO:0000313" key="6">
    <source>
        <dbReference type="EMBL" id="EQD40022.1"/>
    </source>
</evidence>
<organism evidence="6">
    <name type="scientific">mine drainage metagenome</name>
    <dbReference type="NCBI Taxonomy" id="410659"/>
    <lineage>
        <taxon>unclassified sequences</taxon>
        <taxon>metagenomes</taxon>
        <taxon>ecological metagenomes</taxon>
    </lineage>
</organism>
<evidence type="ECO:0000256" key="2">
    <source>
        <dbReference type="ARBA" id="ARBA00022692"/>
    </source>
</evidence>
<reference evidence="6" key="1">
    <citation type="submission" date="2013-08" db="EMBL/GenBank/DDBJ databases">
        <authorList>
            <person name="Mendez C."/>
            <person name="Richter M."/>
            <person name="Ferrer M."/>
            <person name="Sanchez J."/>
        </authorList>
    </citation>
    <scope>NUCLEOTIDE SEQUENCE</scope>
</reference>